<proteinExistence type="predicted"/>
<reference evidence="3" key="1">
    <citation type="journal article" date="2019" name="Int. J. Syst. Evol. Microbiol.">
        <title>The Global Catalogue of Microorganisms (GCM) 10K type strain sequencing project: providing services to taxonomists for standard genome sequencing and annotation.</title>
        <authorList>
            <consortium name="The Broad Institute Genomics Platform"/>
            <consortium name="The Broad Institute Genome Sequencing Center for Infectious Disease"/>
            <person name="Wu L."/>
            <person name="Ma J."/>
        </authorList>
    </citation>
    <scope>NUCLEOTIDE SEQUENCE [LARGE SCALE GENOMIC DNA]</scope>
    <source>
        <strain evidence="3">JCM 16117</strain>
    </source>
</reference>
<dbReference type="Gene3D" id="1.10.260.40">
    <property type="entry name" value="lambda repressor-like DNA-binding domains"/>
    <property type="match status" value="1"/>
</dbReference>
<evidence type="ECO:0000259" key="1">
    <source>
        <dbReference type="PROSITE" id="PS50943"/>
    </source>
</evidence>
<evidence type="ECO:0000313" key="2">
    <source>
        <dbReference type="EMBL" id="GAA2248442.1"/>
    </source>
</evidence>
<comment type="caution">
    <text evidence="2">The sequence shown here is derived from an EMBL/GenBank/DDBJ whole genome shotgun (WGS) entry which is preliminary data.</text>
</comment>
<keyword evidence="3" id="KW-1185">Reference proteome</keyword>
<protein>
    <recommendedName>
        <fullName evidence="1">HTH cro/C1-type domain-containing protein</fullName>
    </recommendedName>
</protein>
<feature type="domain" description="HTH cro/C1-type" evidence="1">
    <location>
        <begin position="24"/>
        <end position="80"/>
    </location>
</feature>
<dbReference type="SMART" id="SM00530">
    <property type="entry name" value="HTH_XRE"/>
    <property type="match status" value="1"/>
</dbReference>
<dbReference type="SUPFAM" id="SSF47413">
    <property type="entry name" value="lambda repressor-like DNA-binding domains"/>
    <property type="match status" value="1"/>
</dbReference>
<evidence type="ECO:0000313" key="3">
    <source>
        <dbReference type="Proteomes" id="UP001500929"/>
    </source>
</evidence>
<organism evidence="2 3">
    <name type="scientific">Herbiconiux moechotypicola</name>
    <dbReference type="NCBI Taxonomy" id="637393"/>
    <lineage>
        <taxon>Bacteria</taxon>
        <taxon>Bacillati</taxon>
        <taxon>Actinomycetota</taxon>
        <taxon>Actinomycetes</taxon>
        <taxon>Micrococcales</taxon>
        <taxon>Microbacteriaceae</taxon>
        <taxon>Herbiconiux</taxon>
    </lineage>
</organism>
<accession>A0ABP5R322</accession>
<dbReference type="InterPro" id="IPR001387">
    <property type="entry name" value="Cro/C1-type_HTH"/>
</dbReference>
<dbReference type="CDD" id="cd00093">
    <property type="entry name" value="HTH_XRE"/>
    <property type="match status" value="1"/>
</dbReference>
<dbReference type="EMBL" id="BAAAQY010000014">
    <property type="protein sequence ID" value="GAA2248442.1"/>
    <property type="molecule type" value="Genomic_DNA"/>
</dbReference>
<sequence length="206" mass="22547">MLMRIDFDTLGDRREIPMTTVDAMTRARRRKRLSVAEVARRSGLQPSNLSAIESGSREPTARNLERAARGAGLHLLVVDLHGRSSAADIAGEIAEAEPTGDRWRQARLFVQLSDDLVGADPFVKVLIAAEPPRPIDAEWDAAIAGLVEWRLTQFGLPLPEWVSDALGDVESRWSIWPGAVRVDAAEVPAPLLRRGVWVSGAELESA</sequence>
<gene>
    <name evidence="2" type="ORF">GCM10009851_37320</name>
</gene>
<dbReference type="InterPro" id="IPR010982">
    <property type="entry name" value="Lambda_DNA-bd_dom_sf"/>
</dbReference>
<dbReference type="PROSITE" id="PS50943">
    <property type="entry name" value="HTH_CROC1"/>
    <property type="match status" value="1"/>
</dbReference>
<dbReference type="Proteomes" id="UP001500929">
    <property type="component" value="Unassembled WGS sequence"/>
</dbReference>
<name>A0ABP5R322_9MICO</name>
<dbReference type="Pfam" id="PF01381">
    <property type="entry name" value="HTH_3"/>
    <property type="match status" value="1"/>
</dbReference>